<dbReference type="Proteomes" id="UP000503117">
    <property type="component" value="Chromosome"/>
</dbReference>
<dbReference type="RefSeq" id="WP_169111988.1">
    <property type="nucleotide sequence ID" value="NZ_CP051684.1"/>
</dbReference>
<evidence type="ECO:0008006" key="3">
    <source>
        <dbReference type="Google" id="ProtNLM"/>
    </source>
</evidence>
<name>A0ABX6M7P5_9BURK</name>
<protein>
    <recommendedName>
        <fullName evidence="3">Peptidase C39-like domain-containing protein</fullName>
    </recommendedName>
</protein>
<proteinExistence type="predicted"/>
<gene>
    <name evidence="1" type="ORF">HH213_08600</name>
</gene>
<evidence type="ECO:0000313" key="2">
    <source>
        <dbReference type="Proteomes" id="UP000503117"/>
    </source>
</evidence>
<dbReference type="Gene3D" id="3.90.70.10">
    <property type="entry name" value="Cysteine proteinases"/>
    <property type="match status" value="1"/>
</dbReference>
<sequence length="365" mass="40408">MTIENIVFEEVASPCERVEQQTAFYCGAACCKMVFDNLKIPVSQAEAYQIIHNDERFKTEELYSDPLGIAACLNIKTPVDISFEVQDFSSTDKSIVLDQIYYTLKFLRIPCLVLVQKGNHWVVISAVRMTEEVGGNREMRGVYIQNPWYGSTANKYVATPEFLDGWLTPIAWGETWKNSLVIMSDEKAPRPQNIAAMQSSHTLISFRPSAFLTKSQLAQSALREHGFNEILNLGGGAGDILAPIDVVDLAGNGDYTIIPMDGTNSANFKDFVYVAVDSASGNLLEIERFGNALQVYSDSEAKGVIQTLHPSAHVTIDPLYYWERSFIAMSRFQIFRKVGIDGTSFFLTSGGEIKADLAFTAKAGG</sequence>
<reference evidence="1 2" key="1">
    <citation type="submission" date="2020-04" db="EMBL/GenBank/DDBJ databases">
        <title>Genome sequencing of novel species.</title>
        <authorList>
            <person name="Heo J."/>
            <person name="Kim S.-J."/>
            <person name="Kim J.-S."/>
            <person name="Hong S.-B."/>
            <person name="Kwon S.-W."/>
        </authorList>
    </citation>
    <scope>NUCLEOTIDE SEQUENCE [LARGE SCALE GENOMIC DNA]</scope>
    <source>
        <strain evidence="1 2">AF9R3</strain>
    </source>
</reference>
<organism evidence="1 2">
    <name type="scientific">Duganella dendranthematis</name>
    <dbReference type="NCBI Taxonomy" id="2728021"/>
    <lineage>
        <taxon>Bacteria</taxon>
        <taxon>Pseudomonadati</taxon>
        <taxon>Pseudomonadota</taxon>
        <taxon>Betaproteobacteria</taxon>
        <taxon>Burkholderiales</taxon>
        <taxon>Oxalobacteraceae</taxon>
        <taxon>Telluria group</taxon>
        <taxon>Duganella</taxon>
    </lineage>
</organism>
<accession>A0ABX6M7P5</accession>
<dbReference type="EMBL" id="CP051684">
    <property type="protein sequence ID" value="QJD90150.1"/>
    <property type="molecule type" value="Genomic_DNA"/>
</dbReference>
<evidence type="ECO:0000313" key="1">
    <source>
        <dbReference type="EMBL" id="QJD90150.1"/>
    </source>
</evidence>
<keyword evidence="2" id="KW-1185">Reference proteome</keyword>